<feature type="transmembrane region" description="Helical" evidence="2">
    <location>
        <begin position="174"/>
        <end position="201"/>
    </location>
</feature>
<dbReference type="Proteomes" id="UP001165060">
    <property type="component" value="Unassembled WGS sequence"/>
</dbReference>
<dbReference type="InterPro" id="IPR040229">
    <property type="entry name" value="At3g27390-like"/>
</dbReference>
<evidence type="ECO:0000256" key="2">
    <source>
        <dbReference type="SAM" id="Phobius"/>
    </source>
</evidence>
<dbReference type="PANTHER" id="PTHR31133:SF12">
    <property type="entry name" value="MEMBRANE PROTEIN"/>
    <property type="match status" value="1"/>
</dbReference>
<reference evidence="3 4" key="1">
    <citation type="journal article" date="2023" name="Commun. Biol.">
        <title>Genome analysis of Parmales, the sister group of diatoms, reveals the evolutionary specialization of diatoms from phago-mixotrophs to photoautotrophs.</title>
        <authorList>
            <person name="Ban H."/>
            <person name="Sato S."/>
            <person name="Yoshikawa S."/>
            <person name="Yamada K."/>
            <person name="Nakamura Y."/>
            <person name="Ichinomiya M."/>
            <person name="Sato N."/>
            <person name="Blanc-Mathieu R."/>
            <person name="Endo H."/>
            <person name="Kuwata A."/>
            <person name="Ogata H."/>
        </authorList>
    </citation>
    <scope>NUCLEOTIDE SEQUENCE [LARGE SCALE GENOMIC DNA]</scope>
</reference>
<sequence length="594" mass="64810">MTDQNFLCCFVSELFFLHWSIAQGVLMTPILLTILIPPIILIEFVFMPIHLAHSLVVCVLTNRLGINLKLFAVIILPLSFLALPVLVILLSLIGTTIFGVFSMLVTNISNRTTKRSTGGYGWVGAVCCIGFPDLLRMACNAIPDLYNTHLQGISQTLDDFKTLKHGEEQIDIQFLQLVVGVVQGLLSAAVLVAVNGVVGLVKLPFIMMNGFVQFGKNCERCGCCGVVFIWVAALVPFGVCIMYAVSLLLSFQWGIFCALRAYSEGSVSAGTDLLVYSIVFYNSASSESMGIDQKGNNTDWPTAYKDAAVELRNQRRRERHREGAAPVMERGEPGERGGARVHLERQLSNFQGKEGVKMGQIWDNFFEMCAIDIVEGVRRGWVEEDEVASLAPSLLIGAPASVTLHCVLRSLSEFGPQDVPAVGSRCHAVWIRDDGHYTNKRFPGKISSLTGDSCSIEFDDGDVCSNLPLEEVELHKKFRLHGGKVVDGDNRPHNKLANTVYGHMGKMLKMASELALSEDETGMLERAAIRQDVGEWKGDEAKREKVVALASELFSVGIAVSRAPTFHRKFQAVLGKAGVGAGAAEGRLAGDTAV</sequence>
<name>A0ABQ6M5B6_9STRA</name>
<keyword evidence="2" id="KW-0812">Transmembrane</keyword>
<feature type="transmembrane region" description="Helical" evidence="2">
    <location>
        <begin position="70"/>
        <end position="101"/>
    </location>
</feature>
<keyword evidence="2" id="KW-0472">Membrane</keyword>
<proteinExistence type="predicted"/>
<comment type="caution">
    <text evidence="3">The sequence shown here is derived from an EMBL/GenBank/DDBJ whole genome shotgun (WGS) entry which is preliminary data.</text>
</comment>
<feature type="transmembrane region" description="Helical" evidence="2">
    <location>
        <begin position="222"/>
        <end position="249"/>
    </location>
</feature>
<dbReference type="EMBL" id="BRYB01001173">
    <property type="protein sequence ID" value="GMI19656.1"/>
    <property type="molecule type" value="Genomic_DNA"/>
</dbReference>
<keyword evidence="4" id="KW-1185">Reference proteome</keyword>
<accession>A0ABQ6M5B6</accession>
<feature type="region of interest" description="Disordered" evidence="1">
    <location>
        <begin position="315"/>
        <end position="336"/>
    </location>
</feature>
<protein>
    <submittedName>
        <fullName evidence="3">Uncharacterized protein</fullName>
    </submittedName>
</protein>
<evidence type="ECO:0000313" key="3">
    <source>
        <dbReference type="EMBL" id="GMI19656.1"/>
    </source>
</evidence>
<dbReference type="PANTHER" id="PTHR31133">
    <property type="entry name" value="MEMBRANE PROTEIN"/>
    <property type="match status" value="1"/>
</dbReference>
<keyword evidence="2" id="KW-1133">Transmembrane helix</keyword>
<evidence type="ECO:0000313" key="4">
    <source>
        <dbReference type="Proteomes" id="UP001165060"/>
    </source>
</evidence>
<evidence type="ECO:0000256" key="1">
    <source>
        <dbReference type="SAM" id="MobiDB-lite"/>
    </source>
</evidence>
<organism evidence="3 4">
    <name type="scientific">Tetraparma gracilis</name>
    <dbReference type="NCBI Taxonomy" id="2962635"/>
    <lineage>
        <taxon>Eukaryota</taxon>
        <taxon>Sar</taxon>
        <taxon>Stramenopiles</taxon>
        <taxon>Ochrophyta</taxon>
        <taxon>Bolidophyceae</taxon>
        <taxon>Parmales</taxon>
        <taxon>Triparmaceae</taxon>
        <taxon>Tetraparma</taxon>
    </lineage>
</organism>
<feature type="transmembrane region" description="Helical" evidence="2">
    <location>
        <begin position="32"/>
        <end position="58"/>
    </location>
</feature>
<gene>
    <name evidence="3" type="ORF">TeGR_g2590</name>
</gene>